<proteinExistence type="predicted"/>
<dbReference type="Pfam" id="PF13487">
    <property type="entry name" value="HD_5"/>
    <property type="match status" value="1"/>
</dbReference>
<protein>
    <recommendedName>
        <fullName evidence="2">HD-GYP domain-containing protein</fullName>
    </recommendedName>
</protein>
<dbReference type="InterPro" id="IPR006675">
    <property type="entry name" value="HDIG_dom"/>
</dbReference>
<keyword evidence="1" id="KW-1133">Transmembrane helix</keyword>
<evidence type="ECO:0000313" key="4">
    <source>
        <dbReference type="Proteomes" id="UP000050833"/>
    </source>
</evidence>
<comment type="caution">
    <text evidence="3">The sequence shown here is derived from an EMBL/GenBank/DDBJ whole genome shotgun (WGS) entry which is preliminary data.</text>
</comment>
<keyword evidence="4" id="KW-1185">Reference proteome</keyword>
<dbReference type="AlphaFoldDB" id="A0AAW3JNW2"/>
<keyword evidence="1" id="KW-0812">Transmembrane</keyword>
<dbReference type="CDD" id="cd00077">
    <property type="entry name" value="HDc"/>
    <property type="match status" value="1"/>
</dbReference>
<reference evidence="3 4" key="1">
    <citation type="submission" date="2015-10" db="EMBL/GenBank/DDBJ databases">
        <title>Butyribacter intestini gen. nov., sp. nov., a butyric acid-producing bacterium of the family Lachnospiraceae isolated from the human faeces.</title>
        <authorList>
            <person name="Zou Y."/>
            <person name="Xue W."/>
            <person name="Luo G."/>
            <person name="Lv M."/>
        </authorList>
    </citation>
    <scope>NUCLEOTIDE SEQUENCE [LARGE SCALE GENOMIC DNA]</scope>
    <source>
        <strain evidence="3 4">TF01-11</strain>
    </source>
</reference>
<dbReference type="Proteomes" id="UP000050833">
    <property type="component" value="Unassembled WGS sequence"/>
</dbReference>
<sequence>MAQMRIRLSRLKSGMIIKDNIYSRTGTFLIGAGTVATPDIISLLTKHLIEYVNVEYDLLAHGQSQTSTITPEQKKIFKEKFCIAEETVSKNLKKMVSNDKDIDVNELLESLNEVVTKADNTVNLCVLLSKMKENASGLYTHSVNVALWGQILAGWMGYREDMIEKVAITGILHDIGILKFTQNELDDFSFHKELEMGAFSKHSMYGYELVKNKDLDQSIKQAVLTHHEHADGSGFPLGVDNKSLNPIQRVIEIVDVYDTLLMREPGFKRMSPFEVLIQLNEVEGNKYDPSALLIFTSRLAQTFIQCRVRLNNGQEGKIVLFNKYSILRPLIQVGSGFVDLALRKDLNIVELLD</sequence>
<dbReference type="EMBL" id="LLKB01000007">
    <property type="protein sequence ID" value="KQC84087.1"/>
    <property type="molecule type" value="Genomic_DNA"/>
</dbReference>
<evidence type="ECO:0000259" key="2">
    <source>
        <dbReference type="PROSITE" id="PS51832"/>
    </source>
</evidence>
<dbReference type="SMART" id="SM00471">
    <property type="entry name" value="HDc"/>
    <property type="match status" value="1"/>
</dbReference>
<dbReference type="PANTHER" id="PTHR43155:SF2">
    <property type="entry name" value="CYCLIC DI-GMP PHOSPHODIESTERASE PA4108"/>
    <property type="match status" value="1"/>
</dbReference>
<organism evidence="3 4">
    <name type="scientific">Butyribacter intestini</name>
    <dbReference type="NCBI Taxonomy" id="1703332"/>
    <lineage>
        <taxon>Bacteria</taxon>
        <taxon>Bacillati</taxon>
        <taxon>Bacillota</taxon>
        <taxon>Clostridia</taxon>
        <taxon>Lachnospirales</taxon>
        <taxon>Lachnospiraceae</taxon>
        <taxon>Butyribacter</taxon>
    </lineage>
</organism>
<name>A0AAW3JNW2_9FIRM</name>
<feature type="domain" description="HD-GYP" evidence="2">
    <location>
        <begin position="116"/>
        <end position="311"/>
    </location>
</feature>
<dbReference type="SUPFAM" id="SSF109604">
    <property type="entry name" value="HD-domain/PDEase-like"/>
    <property type="match status" value="1"/>
</dbReference>
<evidence type="ECO:0000256" key="1">
    <source>
        <dbReference type="SAM" id="Phobius"/>
    </source>
</evidence>
<dbReference type="PANTHER" id="PTHR43155">
    <property type="entry name" value="CYCLIC DI-GMP PHOSPHODIESTERASE PA4108-RELATED"/>
    <property type="match status" value="1"/>
</dbReference>
<dbReference type="NCBIfam" id="TIGR00277">
    <property type="entry name" value="HDIG"/>
    <property type="match status" value="1"/>
</dbReference>
<evidence type="ECO:0000313" key="3">
    <source>
        <dbReference type="EMBL" id="KQC84087.1"/>
    </source>
</evidence>
<feature type="transmembrane region" description="Helical" evidence="1">
    <location>
        <begin position="21"/>
        <end position="44"/>
    </location>
</feature>
<dbReference type="InterPro" id="IPR003607">
    <property type="entry name" value="HD/PDEase_dom"/>
</dbReference>
<dbReference type="PROSITE" id="PS51832">
    <property type="entry name" value="HD_GYP"/>
    <property type="match status" value="1"/>
</dbReference>
<gene>
    <name evidence="3" type="ORF">APZ18_14310</name>
</gene>
<dbReference type="Gene3D" id="1.10.3210.10">
    <property type="entry name" value="Hypothetical protein af1432"/>
    <property type="match status" value="1"/>
</dbReference>
<dbReference type="RefSeq" id="WP_055946279.1">
    <property type="nucleotide sequence ID" value="NZ_LLKB01000007.1"/>
</dbReference>
<keyword evidence="1" id="KW-0472">Membrane</keyword>
<dbReference type="InterPro" id="IPR037522">
    <property type="entry name" value="HD_GYP_dom"/>
</dbReference>
<accession>A0AAW3JNW2</accession>